<protein>
    <submittedName>
        <fullName evidence="1">N-formylglutamate amidohydrolase protein</fullName>
    </submittedName>
</protein>
<dbReference type="eggNOG" id="COG3931">
    <property type="taxonomic scope" value="Bacteria"/>
</dbReference>
<name>B9JH90_RHIR8</name>
<dbReference type="AlphaFoldDB" id="B9JH90"/>
<dbReference type="InterPro" id="IPR011227">
    <property type="entry name" value="UCP029730"/>
</dbReference>
<evidence type="ECO:0000313" key="2">
    <source>
        <dbReference type="Proteomes" id="UP000001600"/>
    </source>
</evidence>
<dbReference type="STRING" id="311403.Arad_3045"/>
<reference evidence="1 2" key="1">
    <citation type="journal article" date="2009" name="J. Bacteriol.">
        <title>Genome sequences of three Agrobacterium biovars help elucidate the evolution of multichromosome genomes in bacteria.</title>
        <authorList>
            <person name="Slater S.C."/>
            <person name="Goldman B.S."/>
            <person name="Goodner B."/>
            <person name="Setubal J.C."/>
            <person name="Farrand S.K."/>
            <person name="Nester E.W."/>
            <person name="Burr T.J."/>
            <person name="Banta L."/>
            <person name="Dickerman A.W."/>
            <person name="Paulsen I."/>
            <person name="Otten L."/>
            <person name="Suen G."/>
            <person name="Welch R."/>
            <person name="Almeida N.F."/>
            <person name="Arnold F."/>
            <person name="Burton O.T."/>
            <person name="Du Z."/>
            <person name="Ewing A."/>
            <person name="Godsy E."/>
            <person name="Heisel S."/>
            <person name="Houmiel K.L."/>
            <person name="Jhaveri J."/>
            <person name="Lu J."/>
            <person name="Miller N.M."/>
            <person name="Norton S."/>
            <person name="Chen Q."/>
            <person name="Phoolcharoen W."/>
            <person name="Ohlin V."/>
            <person name="Ondrusek D."/>
            <person name="Pride N."/>
            <person name="Stricklin S.L."/>
            <person name="Sun J."/>
            <person name="Wheeler C."/>
            <person name="Wilson L."/>
            <person name="Zhu H."/>
            <person name="Wood D.W."/>
        </authorList>
    </citation>
    <scope>NUCLEOTIDE SEQUENCE [LARGE SCALE GENOMIC DNA]</scope>
    <source>
        <strain evidence="2">K84 / ATCC BAA-868</strain>
    </source>
</reference>
<dbReference type="PIRSF" id="PIRSF029730">
    <property type="entry name" value="UCP029730"/>
    <property type="match status" value="1"/>
</dbReference>
<dbReference type="HOGENOM" id="CLU_079628_0_0_5"/>
<dbReference type="KEGG" id="ara:Arad_3045"/>
<dbReference type="GO" id="GO:0016787">
    <property type="term" value="F:hydrolase activity"/>
    <property type="evidence" value="ECO:0007669"/>
    <property type="project" value="UniProtKB-KW"/>
</dbReference>
<dbReference type="InterPro" id="IPR007709">
    <property type="entry name" value="N-FG_amidohydro"/>
</dbReference>
<dbReference type="Gene3D" id="3.40.630.40">
    <property type="entry name" value="Zn-dependent exopeptidases"/>
    <property type="match status" value="1"/>
</dbReference>
<dbReference type="Proteomes" id="UP000001600">
    <property type="component" value="Chromosome 1"/>
</dbReference>
<sequence>MKNSFLINILLSSDGAPSMLAQQGILTEADGECVAVERPDGKSPFFIICEHASRRLPERFGDLGLSPEALSSHIAWDPGALAVARKISDSLDATLVHQRFSRLIYDCNRPPESAGAMPEISEIYTIPGNQHLRAADREARTEALYIPFHNRIQALLKERANSGQKTVIVTVHSFTSVYNGKPRAVELGILHDDDRWLADRMLDAAAEAPLYRTERNEPYGPEDGVTHTLKLHGIANGLHNVMIEVRNDLIVDDVGQEVVADYLTGLLQSSLEA</sequence>
<proteinExistence type="predicted"/>
<accession>B9JH90</accession>
<dbReference type="EMBL" id="CP000628">
    <property type="protein sequence ID" value="ACM27087.1"/>
    <property type="molecule type" value="Genomic_DNA"/>
</dbReference>
<evidence type="ECO:0000313" key="1">
    <source>
        <dbReference type="EMBL" id="ACM27087.1"/>
    </source>
</evidence>
<keyword evidence="1" id="KW-0378">Hydrolase</keyword>
<dbReference type="Pfam" id="PF05013">
    <property type="entry name" value="FGase"/>
    <property type="match status" value="1"/>
</dbReference>
<gene>
    <name evidence="1" type="ordered locus">Arad_3045</name>
</gene>
<dbReference type="SUPFAM" id="SSF53187">
    <property type="entry name" value="Zn-dependent exopeptidases"/>
    <property type="match status" value="1"/>
</dbReference>
<organism evidence="1 2">
    <name type="scientific">Rhizobium rhizogenes (strain K84 / ATCC BAA-868)</name>
    <name type="common">Agrobacterium radiobacter</name>
    <dbReference type="NCBI Taxonomy" id="311403"/>
    <lineage>
        <taxon>Bacteria</taxon>
        <taxon>Pseudomonadati</taxon>
        <taxon>Pseudomonadota</taxon>
        <taxon>Alphaproteobacteria</taxon>
        <taxon>Hyphomicrobiales</taxon>
        <taxon>Rhizobiaceae</taxon>
        <taxon>Rhizobium/Agrobacterium group</taxon>
        <taxon>Rhizobium</taxon>
    </lineage>
</organism>